<protein>
    <recommendedName>
        <fullName evidence="2">Myb-like DNA-binding domain-containing protein</fullName>
    </recommendedName>
</protein>
<evidence type="ECO:0000259" key="2">
    <source>
        <dbReference type="Pfam" id="PF22980"/>
    </source>
</evidence>
<feature type="compositionally biased region" description="Low complexity" evidence="1">
    <location>
        <begin position="61"/>
        <end position="77"/>
    </location>
</feature>
<dbReference type="InterPro" id="IPR054505">
    <property type="entry name" value="Myb_DNA-bind_8"/>
</dbReference>
<reference evidence="3 4" key="1">
    <citation type="submission" date="2019-06" db="EMBL/GenBank/DDBJ databases">
        <title>Wine fermentation using esterase from Monascus purpureus.</title>
        <authorList>
            <person name="Geng C."/>
            <person name="Zhang Y."/>
        </authorList>
    </citation>
    <scope>NUCLEOTIDE SEQUENCE [LARGE SCALE GENOMIC DNA]</scope>
    <source>
        <strain evidence="3">HQ1</strain>
    </source>
</reference>
<evidence type="ECO:0000313" key="3">
    <source>
        <dbReference type="EMBL" id="TQB71289.1"/>
    </source>
</evidence>
<organism evidence="3 4">
    <name type="scientific">Monascus purpureus</name>
    <name type="common">Red mold</name>
    <name type="synonym">Monascus anka</name>
    <dbReference type="NCBI Taxonomy" id="5098"/>
    <lineage>
        <taxon>Eukaryota</taxon>
        <taxon>Fungi</taxon>
        <taxon>Dikarya</taxon>
        <taxon>Ascomycota</taxon>
        <taxon>Pezizomycotina</taxon>
        <taxon>Eurotiomycetes</taxon>
        <taxon>Eurotiomycetidae</taxon>
        <taxon>Eurotiales</taxon>
        <taxon>Aspergillaceae</taxon>
        <taxon>Monascus</taxon>
    </lineage>
</organism>
<name>A0A507QVJ1_MONPU</name>
<evidence type="ECO:0000256" key="1">
    <source>
        <dbReference type="SAM" id="MobiDB-lite"/>
    </source>
</evidence>
<keyword evidence="4" id="KW-1185">Reference proteome</keyword>
<dbReference type="EMBL" id="VIFY01000084">
    <property type="protein sequence ID" value="TQB71289.1"/>
    <property type="molecule type" value="Genomic_DNA"/>
</dbReference>
<comment type="caution">
    <text evidence="3">The sequence shown here is derived from an EMBL/GenBank/DDBJ whole genome shotgun (WGS) entry which is preliminary data.</text>
</comment>
<proteinExistence type="predicted"/>
<feature type="compositionally biased region" description="Acidic residues" evidence="1">
    <location>
        <begin position="125"/>
        <end position="141"/>
    </location>
</feature>
<dbReference type="AlphaFoldDB" id="A0A507QVJ1"/>
<dbReference type="STRING" id="5098.A0A507QVJ1"/>
<feature type="domain" description="Myb-like DNA-binding" evidence="2">
    <location>
        <begin position="8"/>
        <end position="54"/>
    </location>
</feature>
<gene>
    <name evidence="3" type="ORF">MPDQ_007689</name>
</gene>
<feature type="region of interest" description="Disordered" evidence="1">
    <location>
        <begin position="53"/>
        <end position="152"/>
    </location>
</feature>
<dbReference type="Proteomes" id="UP000319663">
    <property type="component" value="Unassembled WGS sequence"/>
</dbReference>
<evidence type="ECO:0000313" key="4">
    <source>
        <dbReference type="Proteomes" id="UP000319663"/>
    </source>
</evidence>
<accession>A0A507QVJ1</accession>
<dbReference type="OrthoDB" id="3944408at2759"/>
<sequence>MSPKTPVDQNLAFLYLCLQHAENPTINFAAVANAANINTPAARMRFTRLKKMLDGQARNEGAAVTTGGAGASGTQPAQPSEEKGKKRGRGKVKAEDTGKGKRKGKILPSGQACRSSSPMAMSEGEPVDDNGGFDDVDDNGDDSSPAKKQKIA</sequence>
<dbReference type="Pfam" id="PF22980">
    <property type="entry name" value="Myb_DNA-bind_8"/>
    <property type="match status" value="1"/>
</dbReference>